<keyword evidence="2" id="KW-1185">Reference proteome</keyword>
<dbReference type="HOGENOM" id="CLU_1972068_0_0_1"/>
<reference evidence="2" key="1">
    <citation type="journal article" date="2012" name="MBio">
        <title>Comparative genome analysis of Trichophyton rubrum and related dermatophytes reveals candidate genes involved in infection.</title>
        <authorList>
            <person name="Martinez D.A."/>
            <person name="Oliver B.G."/>
            <person name="Graeser Y."/>
            <person name="Goldberg J.M."/>
            <person name="Li W."/>
            <person name="Martinez-Rossi N.M."/>
            <person name="Monod M."/>
            <person name="Shelest E."/>
            <person name="Barton R.C."/>
            <person name="Birch E."/>
            <person name="Brakhage A.A."/>
            <person name="Chen Z."/>
            <person name="Gurr S.J."/>
            <person name="Heiman D."/>
            <person name="Heitman J."/>
            <person name="Kosti I."/>
            <person name="Rossi A."/>
            <person name="Saif S."/>
            <person name="Samalova M."/>
            <person name="Saunders C.W."/>
            <person name="Shea T."/>
            <person name="Summerbell R.C."/>
            <person name="Xu J."/>
            <person name="Young S."/>
            <person name="Zeng Q."/>
            <person name="Birren B.W."/>
            <person name="Cuomo C.A."/>
            <person name="White T.C."/>
        </authorList>
    </citation>
    <scope>NUCLEOTIDE SEQUENCE [LARGE SCALE GENOMIC DNA]</scope>
    <source>
        <strain evidence="2">CBS 112818</strain>
    </source>
</reference>
<evidence type="ECO:0000313" key="1">
    <source>
        <dbReference type="EMBL" id="EGD99893.1"/>
    </source>
</evidence>
<name>F2S8J4_TRIT1</name>
<dbReference type="Proteomes" id="UP000009172">
    <property type="component" value="Unassembled WGS sequence"/>
</dbReference>
<proteinExistence type="predicted"/>
<dbReference type="AlphaFoldDB" id="F2S8J4"/>
<organism evidence="1 2">
    <name type="scientific">Trichophyton tonsurans (strain CBS 112818)</name>
    <name type="common">Scalp ringworm fungus</name>
    <dbReference type="NCBI Taxonomy" id="647933"/>
    <lineage>
        <taxon>Eukaryota</taxon>
        <taxon>Fungi</taxon>
        <taxon>Dikarya</taxon>
        <taxon>Ascomycota</taxon>
        <taxon>Pezizomycotina</taxon>
        <taxon>Eurotiomycetes</taxon>
        <taxon>Eurotiomycetidae</taxon>
        <taxon>Onygenales</taxon>
        <taxon>Arthrodermataceae</taxon>
        <taxon>Trichophyton</taxon>
    </lineage>
</organism>
<accession>F2S8J4</accession>
<dbReference type="EMBL" id="GG698528">
    <property type="protein sequence ID" value="EGD99893.1"/>
    <property type="molecule type" value="Genomic_DNA"/>
</dbReference>
<sequence>MTGGRTGEPCLCENWSTKSRPCMQTTARSVFQANLRQGGSCYCYPVSLCGCWMYSINLEAASRVTSSSPSCLEVEEMKSLLQVERRRPSSGGAGPWSCAVHAAQNGDFDFDFDFNLNQLHQLHQLPS</sequence>
<protein>
    <submittedName>
        <fullName evidence="1">Uncharacterized protein</fullName>
    </submittedName>
</protein>
<gene>
    <name evidence="1" type="ORF">TESG_07225</name>
</gene>
<evidence type="ECO:0000313" key="2">
    <source>
        <dbReference type="Proteomes" id="UP000009172"/>
    </source>
</evidence>